<evidence type="ECO:0000313" key="1">
    <source>
        <dbReference type="EMBL" id="CAA9569266.1"/>
    </source>
</evidence>
<dbReference type="AlphaFoldDB" id="A0A6J4V883"/>
<name>A0A6J4V883_9BACT</name>
<sequence length="30" mass="3557">MKIARRMLAIVFQRRWVAARAVSNADWRAL</sequence>
<accession>A0A6J4V883</accession>
<protein>
    <submittedName>
        <fullName evidence="1">Uncharacterized protein</fullName>
    </submittedName>
</protein>
<proteinExistence type="predicted"/>
<gene>
    <name evidence="1" type="ORF">AVDCRST_MAG87-2250</name>
</gene>
<reference evidence="1" key="1">
    <citation type="submission" date="2020-02" db="EMBL/GenBank/DDBJ databases">
        <authorList>
            <person name="Meier V. D."/>
        </authorList>
    </citation>
    <scope>NUCLEOTIDE SEQUENCE</scope>
    <source>
        <strain evidence="1">AVDCRST_MAG87</strain>
    </source>
</reference>
<dbReference type="EMBL" id="CADCWJ010000506">
    <property type="protein sequence ID" value="CAA9569266.1"/>
    <property type="molecule type" value="Genomic_DNA"/>
</dbReference>
<organism evidence="1">
    <name type="scientific">uncultured Thermomicrobiales bacterium</name>
    <dbReference type="NCBI Taxonomy" id="1645740"/>
    <lineage>
        <taxon>Bacteria</taxon>
        <taxon>Pseudomonadati</taxon>
        <taxon>Thermomicrobiota</taxon>
        <taxon>Thermomicrobia</taxon>
        <taxon>Thermomicrobiales</taxon>
        <taxon>environmental samples</taxon>
    </lineage>
</organism>